<dbReference type="Proteomes" id="UP001271792">
    <property type="component" value="Unassembled WGS sequence"/>
</dbReference>
<dbReference type="EMBL" id="JAXAVV010000069">
    <property type="protein sequence ID" value="MDX8056776.1"/>
    <property type="molecule type" value="Genomic_DNA"/>
</dbReference>
<evidence type="ECO:0000259" key="1">
    <source>
        <dbReference type="Pfam" id="PF12740"/>
    </source>
</evidence>
<dbReference type="InterPro" id="IPR041127">
    <property type="entry name" value="PET_hydrolase/cutinase-like"/>
</dbReference>
<keyword evidence="3" id="KW-1185">Reference proteome</keyword>
<reference evidence="2 3" key="1">
    <citation type="submission" date="2023-11" db="EMBL/GenBank/DDBJ databases">
        <title>Lentzea sokolovensis, sp. nov., Lentzea kristufkii, sp. nov., and Lentzea miocenensis, sp. nov., rare actinobacteria from Sokolov Coal Basin, Miocene lacustrine sediment, Czech Republic.</title>
        <authorList>
            <person name="Lara A."/>
            <person name="Kotroba L."/>
            <person name="Nouioui I."/>
            <person name="Neumann-Schaal M."/>
            <person name="Mast Y."/>
            <person name="Chronakova A."/>
        </authorList>
    </citation>
    <scope>NUCLEOTIDE SEQUENCE [LARGE SCALE GENOMIC DNA]</scope>
    <source>
        <strain evidence="2 3">BCCO 10_0798</strain>
    </source>
</reference>
<sequence>MTRKVIPWMKIFLDQDKRYQKFLCPLLDNTGIRTYRASCPLVPTKGSSR</sequence>
<comment type="caution">
    <text evidence="2">The sequence shown here is derived from an EMBL/GenBank/DDBJ whole genome shotgun (WGS) entry which is preliminary data.</text>
</comment>
<dbReference type="RefSeq" id="WP_319990412.1">
    <property type="nucleotide sequence ID" value="NZ_JAXAVV010000069.1"/>
</dbReference>
<evidence type="ECO:0000313" key="2">
    <source>
        <dbReference type="EMBL" id="MDX8056776.1"/>
    </source>
</evidence>
<name>A0ABU4UA00_9PSEU</name>
<feature type="domain" description="PET hydrolase/cutinase-like" evidence="1">
    <location>
        <begin position="1"/>
        <end position="40"/>
    </location>
</feature>
<proteinExistence type="predicted"/>
<organism evidence="2 3">
    <name type="scientific">Lentzea kristufekii</name>
    <dbReference type="NCBI Taxonomy" id="3095430"/>
    <lineage>
        <taxon>Bacteria</taxon>
        <taxon>Bacillati</taxon>
        <taxon>Actinomycetota</taxon>
        <taxon>Actinomycetes</taxon>
        <taxon>Pseudonocardiales</taxon>
        <taxon>Pseudonocardiaceae</taxon>
        <taxon>Lentzea</taxon>
    </lineage>
</organism>
<dbReference type="Pfam" id="PF12740">
    <property type="entry name" value="PETase"/>
    <property type="match status" value="1"/>
</dbReference>
<protein>
    <recommendedName>
        <fullName evidence="1">PET hydrolase/cutinase-like domain-containing protein</fullName>
    </recommendedName>
</protein>
<accession>A0ABU4UA00</accession>
<gene>
    <name evidence="2" type="ORF">SK571_46055</name>
</gene>
<evidence type="ECO:0000313" key="3">
    <source>
        <dbReference type="Proteomes" id="UP001271792"/>
    </source>
</evidence>